<evidence type="ECO:0000313" key="2">
    <source>
        <dbReference type="EMBL" id="SFI82929.1"/>
    </source>
</evidence>
<gene>
    <name evidence="2" type="ORF">SAMN05216561_113120</name>
</gene>
<accession>A0A1I3LDT1</accession>
<sequence length="969" mass="102313">MSAPAETSFRETAVGRTSVAALLVSHDGARWLPAVLEGLQAQTRPVDRVVAVDTGSKDESADLLDAAFAAQHGPALRVTGATHFPAALELGLQQLDAVGEPPQWVWVLHDDANPAPGALAALLAAAEQHPEADVLGPTLREWPDLKRLLEVGVTISGTGRRETGLERGEYDQGQHGDVRRVLAVNTAGMLVRRTVLEELGGLDDQLPIFGNDLDFGWRAAAAGHTTIVVPQAVVFHAEAAHRGIRRTPLTGRHTHYQERRAALYTLLVNSRTRALPLQVLRLGLGTLLRMIGFLLVRSVGEALDELAALVSLYSSPRQILAARRERQRRHGKGAADVSDLLAPPWLPYRHGLDFVSDLAAAATHQAADVAERRRAATLERDPSSMVTRRPSLDDEDAFEDTGVVARFLTSPIAVLLALFVVASLVGAREAFGSVVGGGLSPVPESVGDWWHLHLDSWHALGQGSAVPAPAYLLALALVGSLLGTTLTISALLVLAVPAGVWGTWRFLRVTGRLVSPQGAPRWVLLWGATTYALVPVVSGAWGEGRLGPVVTAVLLPWLAHAALGFADPAADRRWRAAWRTALLLALVTAFAPVAWLFGLVLGLVVVAAAFAIVPSAMRDRSTWGPPATAILAVPVLLVPWWLPSLVHGAAAGLVLDVGRLPLPAVDTRDLLSGRIGDLGAPWWLGVLVLAAALGALLPRATRIPVLVCWIVALVAGVLAAALGILVVTLDTTTTPLGIGFLVVVLQGALVTAATLGGQGLAAATLRSVGTRRTLVSVVAVVAAVVPLGGLVWFGVGGHDGLDDTEDTDIPAYMVQRSMTGDEHGILVVRGSVETGLSYTIRRGDGVTLGEDEILTRTPEDAAFTDLAQTLLSRPGPDVVDRLATQGIEYVVMPAPADGDVAALLDSTGGLVQASAEDRETRAWQVGRELDEQALEGPTSWLHLGLVVLQGLAIVVVAVLCAPTAERRRR</sequence>
<evidence type="ECO:0000256" key="1">
    <source>
        <dbReference type="SAM" id="Phobius"/>
    </source>
</evidence>
<dbReference type="Pfam" id="PF13641">
    <property type="entry name" value="Glyco_tranf_2_3"/>
    <property type="match status" value="1"/>
</dbReference>
<feature type="transmembrane region" description="Helical" evidence="1">
    <location>
        <begin position="522"/>
        <end position="541"/>
    </location>
</feature>
<keyword evidence="1" id="KW-0472">Membrane</keyword>
<feature type="transmembrane region" description="Helical" evidence="1">
    <location>
        <begin position="680"/>
        <end position="698"/>
    </location>
</feature>
<reference evidence="2 3" key="1">
    <citation type="submission" date="2016-10" db="EMBL/GenBank/DDBJ databases">
        <authorList>
            <person name="de Groot N.N."/>
        </authorList>
    </citation>
    <scope>NUCLEOTIDE SEQUENCE [LARGE SCALE GENOMIC DNA]</scope>
    <source>
        <strain evidence="2 3">CGMCC 1.11156</strain>
    </source>
</reference>
<feature type="transmembrane region" description="Helical" evidence="1">
    <location>
        <begin position="738"/>
        <end position="762"/>
    </location>
</feature>
<feature type="transmembrane region" description="Helical" evidence="1">
    <location>
        <begin position="705"/>
        <end position="726"/>
    </location>
</feature>
<proteinExistence type="predicted"/>
<organism evidence="2 3">
    <name type="scientific">Nocardioides psychrotolerans</name>
    <dbReference type="NCBI Taxonomy" id="1005945"/>
    <lineage>
        <taxon>Bacteria</taxon>
        <taxon>Bacillati</taxon>
        <taxon>Actinomycetota</taxon>
        <taxon>Actinomycetes</taxon>
        <taxon>Propionibacteriales</taxon>
        <taxon>Nocardioidaceae</taxon>
        <taxon>Nocardioides</taxon>
    </lineage>
</organism>
<feature type="transmembrane region" description="Helical" evidence="1">
    <location>
        <begin position="774"/>
        <end position="795"/>
    </location>
</feature>
<dbReference type="InterPro" id="IPR029044">
    <property type="entry name" value="Nucleotide-diphossugar_trans"/>
</dbReference>
<dbReference type="RefSeq" id="WP_143099794.1">
    <property type="nucleotide sequence ID" value="NZ_BKAF01000016.1"/>
</dbReference>
<keyword evidence="1" id="KW-0812">Transmembrane</keyword>
<dbReference type="OrthoDB" id="3734530at2"/>
<keyword evidence="2" id="KW-0808">Transferase</keyword>
<feature type="transmembrane region" description="Helical" evidence="1">
    <location>
        <begin position="600"/>
        <end position="617"/>
    </location>
</feature>
<keyword evidence="1" id="KW-1133">Transmembrane helix</keyword>
<feature type="transmembrane region" description="Helical" evidence="1">
    <location>
        <begin position="470"/>
        <end position="501"/>
    </location>
</feature>
<dbReference type="SUPFAM" id="SSF53448">
    <property type="entry name" value="Nucleotide-diphospho-sugar transferases"/>
    <property type="match status" value="1"/>
</dbReference>
<dbReference type="STRING" id="1005945.SAMN05216561_113120"/>
<dbReference type="Gene3D" id="3.90.550.10">
    <property type="entry name" value="Spore Coat Polysaccharide Biosynthesis Protein SpsA, Chain A"/>
    <property type="match status" value="1"/>
</dbReference>
<name>A0A1I3LDT1_9ACTN</name>
<feature type="transmembrane region" description="Helical" evidence="1">
    <location>
        <begin position="940"/>
        <end position="961"/>
    </location>
</feature>
<dbReference type="PANTHER" id="PTHR43685:SF3">
    <property type="entry name" value="SLR2126 PROTEIN"/>
    <property type="match status" value="1"/>
</dbReference>
<dbReference type="GO" id="GO:0016740">
    <property type="term" value="F:transferase activity"/>
    <property type="evidence" value="ECO:0007669"/>
    <property type="project" value="UniProtKB-KW"/>
</dbReference>
<dbReference type="AlphaFoldDB" id="A0A1I3LDT1"/>
<keyword evidence="3" id="KW-1185">Reference proteome</keyword>
<dbReference type="PANTHER" id="PTHR43685">
    <property type="entry name" value="GLYCOSYLTRANSFERASE"/>
    <property type="match status" value="1"/>
</dbReference>
<dbReference type="Proteomes" id="UP000198649">
    <property type="component" value="Unassembled WGS sequence"/>
</dbReference>
<protein>
    <submittedName>
        <fullName evidence="2">Glycosyltransferase, GT2 family</fullName>
    </submittedName>
</protein>
<dbReference type="EMBL" id="FOQG01000013">
    <property type="protein sequence ID" value="SFI82929.1"/>
    <property type="molecule type" value="Genomic_DNA"/>
</dbReference>
<dbReference type="InterPro" id="IPR050834">
    <property type="entry name" value="Glycosyltransf_2"/>
</dbReference>
<feature type="transmembrane region" description="Helical" evidence="1">
    <location>
        <begin position="629"/>
        <end position="655"/>
    </location>
</feature>
<evidence type="ECO:0000313" key="3">
    <source>
        <dbReference type="Proteomes" id="UP000198649"/>
    </source>
</evidence>